<dbReference type="GO" id="GO:0008270">
    <property type="term" value="F:zinc ion binding"/>
    <property type="evidence" value="ECO:0007669"/>
    <property type="project" value="UniProtKB-KW"/>
</dbReference>
<dbReference type="Proteomes" id="UP001152607">
    <property type="component" value="Unassembled WGS sequence"/>
</dbReference>
<comment type="caution">
    <text evidence="8">The sequence shown here is derived from an EMBL/GenBank/DDBJ whole genome shotgun (WGS) entry which is preliminary data.</text>
</comment>
<evidence type="ECO:0000313" key="9">
    <source>
        <dbReference type="Proteomes" id="UP001152607"/>
    </source>
</evidence>
<dbReference type="GO" id="GO:0004842">
    <property type="term" value="F:ubiquitin-protein transferase activity"/>
    <property type="evidence" value="ECO:0007669"/>
    <property type="project" value="InterPro"/>
</dbReference>
<keyword evidence="9" id="KW-1185">Reference proteome</keyword>
<evidence type="ECO:0000256" key="4">
    <source>
        <dbReference type="ARBA" id="ARBA00022771"/>
    </source>
</evidence>
<keyword evidence="3" id="KW-0677">Repeat</keyword>
<dbReference type="Gene3D" id="3.30.40.10">
    <property type="entry name" value="Zinc/RING finger domain, C3HC4 (zinc finger)"/>
    <property type="match status" value="1"/>
</dbReference>
<dbReference type="CDD" id="cd20336">
    <property type="entry name" value="Rcat_RBR"/>
    <property type="match status" value="1"/>
</dbReference>
<dbReference type="SUPFAM" id="SSF57850">
    <property type="entry name" value="RING/U-box"/>
    <property type="match status" value="1"/>
</dbReference>
<keyword evidence="1" id="KW-0808">Transferase</keyword>
<evidence type="ECO:0000313" key="8">
    <source>
        <dbReference type="EMBL" id="CAI6317382.1"/>
    </source>
</evidence>
<evidence type="ECO:0000256" key="2">
    <source>
        <dbReference type="ARBA" id="ARBA00022723"/>
    </source>
</evidence>
<proteinExistence type="predicted"/>
<name>A0A9W4UA12_9PLEO</name>
<dbReference type="GO" id="GO:0016567">
    <property type="term" value="P:protein ubiquitination"/>
    <property type="evidence" value="ECO:0007669"/>
    <property type="project" value="InterPro"/>
</dbReference>
<dbReference type="AlphaFoldDB" id="A0A9W4UA12"/>
<dbReference type="InterPro" id="IPR044066">
    <property type="entry name" value="TRIAD_supradom"/>
</dbReference>
<sequence length="526" mass="61678">MAATTSYNQNPELYECGVCLDDVSPQQATLTCMSHVICDTCIPEIFERAMTNIDEFPAQCCADHYLQPRVYAHLLSPDLVVEYEKRADEHFTKPRFRVYCSNSDCRQFIPRRKFTYTGSSDVAMCEKCDTITCVGCKNEWADNSHRCDDSSDGKLPEWLPEYNPECRIKKCPDCHIYLEHKEACNHFTCSFCDFEFCFICLLHWNSFHEDCPQYGDPIVGYDEEGYEKNSRGLHIMTGLDRNGHDRLGARHLTQAELDAIAHEHDDEFQEDEFQEDGFEEDEFHEDGFQEDRFPEDDQDFQVQDWDTVHMTDEEEHLDEAIIDTMAEVTAQSEPEEPLEPEEPPVPEVARREYTLADINQIQCKHRLGYISTYHSLGHGFCQVCRYDPPYYHCKCELCHICLCRYCMDDSDDRLEYYDLDSMVGPLQWAEQGFPPFKQFSRLAHKKMQAEDAEWHIDGMMAYYEQKFIERNPFVFDDDYSIRQMFEAAEEEAGLHWYVLEKNVGLLGHCFTFRLDRSRFAILGREI</sequence>
<evidence type="ECO:0000256" key="3">
    <source>
        <dbReference type="ARBA" id="ARBA00022737"/>
    </source>
</evidence>
<evidence type="ECO:0000256" key="1">
    <source>
        <dbReference type="ARBA" id="ARBA00022679"/>
    </source>
</evidence>
<evidence type="ECO:0000256" key="5">
    <source>
        <dbReference type="ARBA" id="ARBA00022786"/>
    </source>
</evidence>
<dbReference type="OrthoDB" id="9977870at2759"/>
<accession>A0A9W4UA12</accession>
<protein>
    <recommendedName>
        <fullName evidence="7">RING-type domain-containing protein</fullName>
    </recommendedName>
</protein>
<evidence type="ECO:0000259" key="7">
    <source>
        <dbReference type="PROSITE" id="PS51873"/>
    </source>
</evidence>
<keyword evidence="6" id="KW-0862">Zinc</keyword>
<dbReference type="Gene3D" id="1.20.120.1750">
    <property type="match status" value="1"/>
</dbReference>
<keyword evidence="4" id="KW-0863">Zinc-finger</keyword>
<keyword evidence="5" id="KW-0833">Ubl conjugation pathway</keyword>
<reference evidence="8" key="1">
    <citation type="submission" date="2023-01" db="EMBL/GenBank/DDBJ databases">
        <authorList>
            <person name="Van Ghelder C."/>
            <person name="Rancurel C."/>
        </authorList>
    </citation>
    <scope>NUCLEOTIDE SEQUENCE</scope>
    <source>
        <strain evidence="8">CNCM I-4278</strain>
    </source>
</reference>
<dbReference type="Pfam" id="PF22191">
    <property type="entry name" value="IBR_1"/>
    <property type="match status" value="1"/>
</dbReference>
<dbReference type="EMBL" id="CAOQHR010000002">
    <property type="protein sequence ID" value="CAI6317382.1"/>
    <property type="molecule type" value="Genomic_DNA"/>
</dbReference>
<gene>
    <name evidence="8" type="ORF">PDIGIT_LOCUS3459</name>
</gene>
<dbReference type="InterPro" id="IPR031127">
    <property type="entry name" value="E3_UB_ligase_RBR"/>
</dbReference>
<dbReference type="InterPro" id="IPR013083">
    <property type="entry name" value="Znf_RING/FYVE/PHD"/>
</dbReference>
<feature type="domain" description="RING-type" evidence="7">
    <location>
        <begin position="12"/>
        <end position="215"/>
    </location>
</feature>
<keyword evidence="2" id="KW-0479">Metal-binding</keyword>
<evidence type="ECO:0000256" key="6">
    <source>
        <dbReference type="ARBA" id="ARBA00022833"/>
    </source>
</evidence>
<dbReference type="PROSITE" id="PS51873">
    <property type="entry name" value="TRIAD"/>
    <property type="match status" value="1"/>
</dbReference>
<organism evidence="8 9">
    <name type="scientific">Periconia digitata</name>
    <dbReference type="NCBI Taxonomy" id="1303443"/>
    <lineage>
        <taxon>Eukaryota</taxon>
        <taxon>Fungi</taxon>
        <taxon>Dikarya</taxon>
        <taxon>Ascomycota</taxon>
        <taxon>Pezizomycotina</taxon>
        <taxon>Dothideomycetes</taxon>
        <taxon>Pleosporomycetidae</taxon>
        <taxon>Pleosporales</taxon>
        <taxon>Massarineae</taxon>
        <taxon>Periconiaceae</taxon>
        <taxon>Periconia</taxon>
    </lineage>
</organism>
<dbReference type="PANTHER" id="PTHR11685">
    <property type="entry name" value="RBR FAMILY RING FINGER AND IBR DOMAIN-CONTAINING"/>
    <property type="match status" value="1"/>
</dbReference>